<proteinExistence type="predicted"/>
<reference evidence="1 2" key="1">
    <citation type="journal article" date="2018" name="Front. Plant Sci.">
        <title>Red Clover (Trifolium pratense) and Zigzag Clover (T. medium) - A Picture of Genomic Similarities and Differences.</title>
        <authorList>
            <person name="Dluhosova J."/>
            <person name="Istvanek J."/>
            <person name="Nedelnik J."/>
            <person name="Repkova J."/>
        </authorList>
    </citation>
    <scope>NUCLEOTIDE SEQUENCE [LARGE SCALE GENOMIC DNA]</scope>
    <source>
        <strain evidence="2">cv. 10/8</strain>
        <tissue evidence="1">Leaf</tissue>
    </source>
</reference>
<evidence type="ECO:0000313" key="2">
    <source>
        <dbReference type="Proteomes" id="UP000265520"/>
    </source>
</evidence>
<gene>
    <name evidence="1" type="ORF">A2U01_0012033</name>
</gene>
<dbReference type="Proteomes" id="UP000265520">
    <property type="component" value="Unassembled WGS sequence"/>
</dbReference>
<dbReference type="EMBL" id="LXQA010019706">
    <property type="protein sequence ID" value="MCH91108.1"/>
    <property type="molecule type" value="Genomic_DNA"/>
</dbReference>
<protein>
    <submittedName>
        <fullName evidence="1">Receptor-like protein kinase</fullName>
    </submittedName>
</protein>
<dbReference type="GO" id="GO:0016301">
    <property type="term" value="F:kinase activity"/>
    <property type="evidence" value="ECO:0007669"/>
    <property type="project" value="UniProtKB-KW"/>
</dbReference>
<keyword evidence="1" id="KW-0418">Kinase</keyword>
<dbReference type="AlphaFoldDB" id="A0A392MWN7"/>
<dbReference type="InterPro" id="IPR032675">
    <property type="entry name" value="LRR_dom_sf"/>
</dbReference>
<keyword evidence="1" id="KW-0808">Transferase</keyword>
<organism evidence="1 2">
    <name type="scientific">Trifolium medium</name>
    <dbReference type="NCBI Taxonomy" id="97028"/>
    <lineage>
        <taxon>Eukaryota</taxon>
        <taxon>Viridiplantae</taxon>
        <taxon>Streptophyta</taxon>
        <taxon>Embryophyta</taxon>
        <taxon>Tracheophyta</taxon>
        <taxon>Spermatophyta</taxon>
        <taxon>Magnoliopsida</taxon>
        <taxon>eudicotyledons</taxon>
        <taxon>Gunneridae</taxon>
        <taxon>Pentapetalae</taxon>
        <taxon>rosids</taxon>
        <taxon>fabids</taxon>
        <taxon>Fabales</taxon>
        <taxon>Fabaceae</taxon>
        <taxon>Papilionoideae</taxon>
        <taxon>50 kb inversion clade</taxon>
        <taxon>NPAAA clade</taxon>
        <taxon>Hologalegina</taxon>
        <taxon>IRL clade</taxon>
        <taxon>Trifolieae</taxon>
        <taxon>Trifolium</taxon>
    </lineage>
</organism>
<evidence type="ECO:0000313" key="1">
    <source>
        <dbReference type="EMBL" id="MCH91108.1"/>
    </source>
</evidence>
<feature type="non-terminal residue" evidence="1">
    <location>
        <position position="43"/>
    </location>
</feature>
<sequence>MWEGLNCSIDGNNISRITSLDLSSSGLIGQIASSISKLTMLQY</sequence>
<accession>A0A392MWN7</accession>
<name>A0A392MWN7_9FABA</name>
<keyword evidence="2" id="KW-1185">Reference proteome</keyword>
<keyword evidence="1" id="KW-0675">Receptor</keyword>
<dbReference type="Gene3D" id="3.80.10.10">
    <property type="entry name" value="Ribonuclease Inhibitor"/>
    <property type="match status" value="1"/>
</dbReference>
<comment type="caution">
    <text evidence="1">The sequence shown here is derived from an EMBL/GenBank/DDBJ whole genome shotgun (WGS) entry which is preliminary data.</text>
</comment>